<protein>
    <recommendedName>
        <fullName evidence="1">PhnB-like domain-containing protein</fullName>
    </recommendedName>
</protein>
<dbReference type="CDD" id="cd06588">
    <property type="entry name" value="PhnB_like"/>
    <property type="match status" value="1"/>
</dbReference>
<dbReference type="Gene3D" id="3.10.180.10">
    <property type="entry name" value="2,3-Dihydroxybiphenyl 1,2-Dioxygenase, domain 1"/>
    <property type="match status" value="1"/>
</dbReference>
<evidence type="ECO:0000259" key="1">
    <source>
        <dbReference type="Pfam" id="PF06983"/>
    </source>
</evidence>
<evidence type="ECO:0000313" key="2">
    <source>
        <dbReference type="EMBL" id="ONF68797.1"/>
    </source>
</evidence>
<gene>
    <name evidence="2" type="ORF">AVR91_0219300</name>
</gene>
<dbReference type="Pfam" id="PF06983">
    <property type="entry name" value="3-dmu-9_3-mt"/>
    <property type="match status" value="1"/>
</dbReference>
<dbReference type="PANTHER" id="PTHR33990:SF1">
    <property type="entry name" value="PROTEIN YJDN"/>
    <property type="match status" value="1"/>
</dbReference>
<dbReference type="InterPro" id="IPR028973">
    <property type="entry name" value="PhnB-like"/>
</dbReference>
<dbReference type="OrthoDB" id="9795306at2"/>
<sequence length="142" mass="15338">MESRLNPYIRFNGNARQAMEFYQEVFGGKLEIGTIADFGAPDSPAADKVMHAQLDTANGHTLMACDVDGQVEDAPHSPGNNVAVYLGGDGELREYFEKLSVGGTVTMPLEKQLWGDEAGALVDQFGISWMFNITLPSEPLAG</sequence>
<reference evidence="2 3" key="1">
    <citation type="submission" date="2016-12" db="EMBL/GenBank/DDBJ databases">
        <title>Amycolatopsis keratiniphila subsp. keratiniphila genome sequencing and assembly.</title>
        <authorList>
            <person name="Mayilraj S."/>
            <person name="Kaur N."/>
        </authorList>
    </citation>
    <scope>NUCLEOTIDE SEQUENCE [LARGE SCALE GENOMIC DNA]</scope>
    <source>
        <strain evidence="2 3">DSM 44409</strain>
    </source>
</reference>
<evidence type="ECO:0000313" key="3">
    <source>
        <dbReference type="Proteomes" id="UP000076660"/>
    </source>
</evidence>
<feature type="domain" description="PhnB-like" evidence="1">
    <location>
        <begin position="6"/>
        <end position="129"/>
    </location>
</feature>
<dbReference type="RefSeq" id="WP_063275594.1">
    <property type="nucleotide sequence ID" value="NZ_LQMT02000019.1"/>
</dbReference>
<accession>A0A1W2LTV5</accession>
<name>A0A1W2LTV5_9PSEU</name>
<organism evidence="2 3">
    <name type="scientific">Amycolatopsis keratiniphila subsp. keratiniphila</name>
    <dbReference type="NCBI Taxonomy" id="227715"/>
    <lineage>
        <taxon>Bacteria</taxon>
        <taxon>Bacillati</taxon>
        <taxon>Actinomycetota</taxon>
        <taxon>Actinomycetes</taxon>
        <taxon>Pseudonocardiales</taxon>
        <taxon>Pseudonocardiaceae</taxon>
        <taxon>Amycolatopsis</taxon>
        <taxon>Amycolatopsis japonica group</taxon>
    </lineage>
</organism>
<dbReference type="PANTHER" id="PTHR33990">
    <property type="entry name" value="PROTEIN YJDN-RELATED"/>
    <property type="match status" value="1"/>
</dbReference>
<dbReference type="Proteomes" id="UP000076660">
    <property type="component" value="Unassembled WGS sequence"/>
</dbReference>
<comment type="caution">
    <text evidence="2">The sequence shown here is derived from an EMBL/GenBank/DDBJ whole genome shotgun (WGS) entry which is preliminary data.</text>
</comment>
<dbReference type="InterPro" id="IPR029068">
    <property type="entry name" value="Glyas_Bleomycin-R_OHBP_Dase"/>
</dbReference>
<dbReference type="EMBL" id="LQMT02000019">
    <property type="protein sequence ID" value="ONF68797.1"/>
    <property type="molecule type" value="Genomic_DNA"/>
</dbReference>
<proteinExistence type="predicted"/>
<dbReference type="SUPFAM" id="SSF54593">
    <property type="entry name" value="Glyoxalase/Bleomycin resistance protein/Dihydroxybiphenyl dioxygenase"/>
    <property type="match status" value="1"/>
</dbReference>
<dbReference type="AlphaFoldDB" id="A0A1W2LTV5"/>